<dbReference type="InterPro" id="IPR036388">
    <property type="entry name" value="WH-like_DNA-bd_sf"/>
</dbReference>
<organism evidence="5 6">
    <name type="scientific">Haematospirillum jordaniae</name>
    <dbReference type="NCBI Taxonomy" id="1549855"/>
    <lineage>
        <taxon>Bacteria</taxon>
        <taxon>Pseudomonadati</taxon>
        <taxon>Pseudomonadota</taxon>
        <taxon>Alphaproteobacteria</taxon>
        <taxon>Rhodospirillales</taxon>
        <taxon>Novispirillaceae</taxon>
        <taxon>Haematospirillum</taxon>
    </lineage>
</organism>
<evidence type="ECO:0000256" key="2">
    <source>
        <dbReference type="ARBA" id="ARBA00023125"/>
    </source>
</evidence>
<dbReference type="Gene3D" id="1.10.10.10">
    <property type="entry name" value="Winged helix-like DNA-binding domain superfamily/Winged helix DNA-binding domain"/>
    <property type="match status" value="1"/>
</dbReference>
<feature type="domain" description="HTH marR-type" evidence="4">
    <location>
        <begin position="15"/>
        <end position="150"/>
    </location>
</feature>
<dbReference type="GeneID" id="53315832"/>
<evidence type="ECO:0000313" key="6">
    <source>
        <dbReference type="Proteomes" id="UP000076066"/>
    </source>
</evidence>
<dbReference type="PROSITE" id="PS01117">
    <property type="entry name" value="HTH_MARR_1"/>
    <property type="match status" value="1"/>
</dbReference>
<dbReference type="RefSeq" id="WP_066132489.1">
    <property type="nucleotide sequence ID" value="NZ_CP014525.1"/>
</dbReference>
<sequence length="172" mass="19590">MTDLKAGVNQLFLREEELRRGMELLFFAYRDFTAEADLVLRKLGLGRAHHRMIYFVGRHPGLSVSDLLSILKITKQSLSRVLGELVRDGYIIQNPGTKDRRQRLLDLTEKGYALERQLFESQKSILARSYRDAGGEAVDGFRHVLSGMILRETDRSRLSMPGGAKVPDLDRT</sequence>
<evidence type="ECO:0000313" key="5">
    <source>
        <dbReference type="EMBL" id="AMW35473.1"/>
    </source>
</evidence>
<dbReference type="InterPro" id="IPR036390">
    <property type="entry name" value="WH_DNA-bd_sf"/>
</dbReference>
<dbReference type="PRINTS" id="PR00598">
    <property type="entry name" value="HTHMARR"/>
</dbReference>
<dbReference type="InterPro" id="IPR000835">
    <property type="entry name" value="HTH_MarR-typ"/>
</dbReference>
<dbReference type="PANTHER" id="PTHR42756:SF1">
    <property type="entry name" value="TRANSCRIPTIONAL REPRESSOR OF EMRAB OPERON"/>
    <property type="match status" value="1"/>
</dbReference>
<evidence type="ECO:0000256" key="1">
    <source>
        <dbReference type="ARBA" id="ARBA00023015"/>
    </source>
</evidence>
<dbReference type="KEGG" id="hjo:AY555_01495"/>
<dbReference type="Pfam" id="PF12802">
    <property type="entry name" value="MarR_2"/>
    <property type="match status" value="1"/>
</dbReference>
<dbReference type="InterPro" id="IPR023187">
    <property type="entry name" value="Tscrpt_reg_MarR-type_CS"/>
</dbReference>
<proteinExistence type="predicted"/>
<dbReference type="OrthoDB" id="9799368at2"/>
<keyword evidence="3" id="KW-0804">Transcription</keyword>
<dbReference type="PANTHER" id="PTHR42756">
    <property type="entry name" value="TRANSCRIPTIONAL REGULATOR, MARR"/>
    <property type="match status" value="1"/>
</dbReference>
<dbReference type="Proteomes" id="UP000076066">
    <property type="component" value="Chromosome"/>
</dbReference>
<dbReference type="GO" id="GO:0003700">
    <property type="term" value="F:DNA-binding transcription factor activity"/>
    <property type="evidence" value="ECO:0007669"/>
    <property type="project" value="InterPro"/>
</dbReference>
<dbReference type="SMART" id="SM00347">
    <property type="entry name" value="HTH_MARR"/>
    <property type="match status" value="1"/>
</dbReference>
<gene>
    <name evidence="5" type="ORF">AY555_01495</name>
</gene>
<keyword evidence="6" id="KW-1185">Reference proteome</keyword>
<dbReference type="SUPFAM" id="SSF46785">
    <property type="entry name" value="Winged helix' DNA-binding domain"/>
    <property type="match status" value="1"/>
</dbReference>
<evidence type="ECO:0000256" key="3">
    <source>
        <dbReference type="ARBA" id="ARBA00023163"/>
    </source>
</evidence>
<dbReference type="PROSITE" id="PS50995">
    <property type="entry name" value="HTH_MARR_2"/>
    <property type="match status" value="1"/>
</dbReference>
<dbReference type="EMBL" id="CP014525">
    <property type="protein sequence ID" value="AMW35473.1"/>
    <property type="molecule type" value="Genomic_DNA"/>
</dbReference>
<protein>
    <submittedName>
        <fullName evidence="5">MarR family transcriptional regulator</fullName>
    </submittedName>
</protein>
<reference evidence="5 6" key="1">
    <citation type="submission" date="2016-02" db="EMBL/GenBank/DDBJ databases">
        <title>Complete Genome of H5569, the type strain of the newly described species Haematospirillium jordaniae.</title>
        <authorList>
            <person name="Nicholson A.C."/>
            <person name="Humrighouse B.W."/>
            <person name="Loparov V."/>
            <person name="McQuiston J.R."/>
        </authorList>
    </citation>
    <scope>NUCLEOTIDE SEQUENCE [LARGE SCALE GENOMIC DNA]</scope>
    <source>
        <strain evidence="5 6">H5569</strain>
    </source>
</reference>
<dbReference type="AlphaFoldDB" id="A0A143DGP4"/>
<dbReference type="GO" id="GO:0003677">
    <property type="term" value="F:DNA binding"/>
    <property type="evidence" value="ECO:0007669"/>
    <property type="project" value="UniProtKB-KW"/>
</dbReference>
<dbReference type="STRING" id="1549855.AY555_01495"/>
<accession>A0A143DGP4</accession>
<keyword evidence="2" id="KW-0238">DNA-binding</keyword>
<name>A0A143DGP4_9PROT</name>
<keyword evidence="1" id="KW-0805">Transcription regulation</keyword>
<evidence type="ECO:0000259" key="4">
    <source>
        <dbReference type="PROSITE" id="PS50995"/>
    </source>
</evidence>